<dbReference type="AlphaFoldDB" id="H2Z1D9"/>
<feature type="transmembrane region" description="Helical" evidence="13">
    <location>
        <begin position="200"/>
        <end position="220"/>
    </location>
</feature>
<evidence type="ECO:0000313" key="15">
    <source>
        <dbReference type="Proteomes" id="UP000007875"/>
    </source>
</evidence>
<comment type="similarity">
    <text evidence="2">Belongs to the TMEM38 family.</text>
</comment>
<evidence type="ECO:0000256" key="1">
    <source>
        <dbReference type="ARBA" id="ARBA00004127"/>
    </source>
</evidence>
<evidence type="ECO:0000256" key="5">
    <source>
        <dbReference type="ARBA" id="ARBA00022692"/>
    </source>
</evidence>
<name>H2Z1D9_CIOSA</name>
<dbReference type="GO" id="GO:0042802">
    <property type="term" value="F:identical protein binding"/>
    <property type="evidence" value="ECO:0007669"/>
    <property type="project" value="InterPro"/>
</dbReference>
<evidence type="ECO:0000256" key="13">
    <source>
        <dbReference type="SAM" id="Phobius"/>
    </source>
</evidence>
<evidence type="ECO:0000256" key="2">
    <source>
        <dbReference type="ARBA" id="ARBA00005766"/>
    </source>
</evidence>
<comment type="subcellular location">
    <subcellularLocation>
        <location evidence="1">Endomembrane system</location>
        <topology evidence="1">Multi-pass membrane protein</topology>
    </subcellularLocation>
</comment>
<accession>H2Z1D9</accession>
<keyword evidence="11" id="KW-0407">Ion channel</keyword>
<evidence type="ECO:0000256" key="7">
    <source>
        <dbReference type="ARBA" id="ARBA00022958"/>
    </source>
</evidence>
<evidence type="ECO:0000256" key="3">
    <source>
        <dbReference type="ARBA" id="ARBA00022448"/>
    </source>
</evidence>
<dbReference type="GO" id="GO:0016020">
    <property type="term" value="C:membrane"/>
    <property type="evidence" value="ECO:0007669"/>
    <property type="project" value="InterPro"/>
</dbReference>
<keyword evidence="15" id="KW-1185">Reference proteome</keyword>
<keyword evidence="10 13" id="KW-0472">Membrane</keyword>
<evidence type="ECO:0000256" key="4">
    <source>
        <dbReference type="ARBA" id="ARBA00022538"/>
    </source>
</evidence>
<dbReference type="InterPro" id="IPR007866">
    <property type="entry name" value="TRIC_channel"/>
</dbReference>
<keyword evidence="4" id="KW-0633">Potassium transport</keyword>
<proteinExistence type="inferred from homology"/>
<keyword evidence="5 13" id="KW-0812">Transmembrane</keyword>
<keyword evidence="8 13" id="KW-1133">Transmembrane helix</keyword>
<dbReference type="InParanoid" id="H2Z1D9"/>
<dbReference type="HOGENOM" id="CLU_1102462_0_0_1"/>
<evidence type="ECO:0000256" key="12">
    <source>
        <dbReference type="ARBA" id="ARBA00047059"/>
    </source>
</evidence>
<organism evidence="14 15">
    <name type="scientific">Ciona savignyi</name>
    <name type="common">Pacific transparent sea squirt</name>
    <dbReference type="NCBI Taxonomy" id="51511"/>
    <lineage>
        <taxon>Eukaryota</taxon>
        <taxon>Metazoa</taxon>
        <taxon>Chordata</taxon>
        <taxon>Tunicata</taxon>
        <taxon>Ascidiacea</taxon>
        <taxon>Phlebobranchia</taxon>
        <taxon>Cionidae</taxon>
        <taxon>Ciona</taxon>
    </lineage>
</organism>
<keyword evidence="7" id="KW-0630">Potassium</keyword>
<keyword evidence="3" id="KW-0813">Transport</keyword>
<dbReference type="PANTHER" id="PTHR12454">
    <property type="entry name" value="TRIMERIC INTRACELLULAR CATION CHANNEL"/>
    <property type="match status" value="1"/>
</dbReference>
<sequence length="252" mass="27827">MDVVEKLSGRFCNELLPSIKWQLELAYIISMVMLAVKSADKAWHKNNLFYSYLKAVFFVRGADIILAICTGDSPIEHIADNKTLCTTALIWWLVLFVPFDIFNKILNIEVGDMKPLLILLEVMACARRVVAVDAAISTSLKRFPKSYISILIGTIAGNGGLVVSSVFGDFSKQISSPGSTRLAFFTACAIGLTKILCPNAISSCVVLACCCVFVVTLQILECFDHRLEVFEPLYDIIKKVVVTCDLVKSKND</sequence>
<reference evidence="15" key="1">
    <citation type="submission" date="2003-08" db="EMBL/GenBank/DDBJ databases">
        <authorList>
            <person name="Birren B."/>
            <person name="Nusbaum C."/>
            <person name="Abebe A."/>
            <person name="Abouelleil A."/>
            <person name="Adekoya E."/>
            <person name="Ait-zahra M."/>
            <person name="Allen N."/>
            <person name="Allen T."/>
            <person name="An P."/>
            <person name="Anderson M."/>
            <person name="Anderson S."/>
            <person name="Arachchi H."/>
            <person name="Armbruster J."/>
            <person name="Bachantsang P."/>
            <person name="Baldwin J."/>
            <person name="Barry A."/>
            <person name="Bayul T."/>
            <person name="Blitshsteyn B."/>
            <person name="Bloom T."/>
            <person name="Blye J."/>
            <person name="Boguslavskiy L."/>
            <person name="Borowsky M."/>
            <person name="Boukhgalter B."/>
            <person name="Brunache A."/>
            <person name="Butler J."/>
            <person name="Calixte N."/>
            <person name="Calvo S."/>
            <person name="Camarata J."/>
            <person name="Campo K."/>
            <person name="Chang J."/>
            <person name="Cheshatsang Y."/>
            <person name="Citroen M."/>
            <person name="Collymore A."/>
            <person name="Considine T."/>
            <person name="Cook A."/>
            <person name="Cooke P."/>
            <person name="Corum B."/>
            <person name="Cuomo C."/>
            <person name="David R."/>
            <person name="Dawoe T."/>
            <person name="Degray S."/>
            <person name="Dodge S."/>
            <person name="Dooley K."/>
            <person name="Dorje P."/>
            <person name="Dorjee K."/>
            <person name="Dorris L."/>
            <person name="Duffey N."/>
            <person name="Dupes A."/>
            <person name="Elkins T."/>
            <person name="Engels R."/>
            <person name="Erickson J."/>
            <person name="Farina A."/>
            <person name="Faro S."/>
            <person name="Ferreira P."/>
            <person name="Fischer H."/>
            <person name="Fitzgerald M."/>
            <person name="Foley K."/>
            <person name="Gage D."/>
            <person name="Galagan J."/>
            <person name="Gearin G."/>
            <person name="Gnerre S."/>
            <person name="Gnirke A."/>
            <person name="Goyette A."/>
            <person name="Graham J."/>
            <person name="Grandbois E."/>
            <person name="Gyaltsen K."/>
            <person name="Hafez N."/>
            <person name="Hagopian D."/>
            <person name="Hagos B."/>
            <person name="Hall J."/>
            <person name="Hatcher B."/>
            <person name="Heller A."/>
            <person name="Higgins H."/>
            <person name="Honan T."/>
            <person name="Horn A."/>
            <person name="Houde N."/>
            <person name="Hughes L."/>
            <person name="Hulme W."/>
            <person name="Husby E."/>
            <person name="Iliev I."/>
            <person name="Jaffe D."/>
            <person name="Jones C."/>
            <person name="Kamal M."/>
            <person name="Kamat A."/>
            <person name="Kamvysselis M."/>
            <person name="Karlsson E."/>
            <person name="Kells C."/>
            <person name="Kieu A."/>
            <person name="Kisner P."/>
            <person name="Kodira C."/>
            <person name="Kulbokas E."/>
            <person name="Labutti K."/>
            <person name="Lama D."/>
            <person name="Landers T."/>
            <person name="Leger J."/>
            <person name="Levine S."/>
            <person name="Lewis D."/>
            <person name="Lewis T."/>
            <person name="Lindblad-toh K."/>
            <person name="Liu X."/>
            <person name="Lokyitsang T."/>
            <person name="Lokyitsang Y."/>
            <person name="Lucien O."/>
            <person name="Lui A."/>
            <person name="Ma L.J."/>
            <person name="Mabbitt R."/>
            <person name="Macdonald J."/>
            <person name="Maclean C."/>
            <person name="Major J."/>
            <person name="Manning J."/>
            <person name="Marabella R."/>
            <person name="Maru K."/>
            <person name="Matthews C."/>
            <person name="Mauceli E."/>
            <person name="Mccarthy M."/>
            <person name="Mcdonough S."/>
            <person name="Mcghee T."/>
            <person name="Meldrim J."/>
            <person name="Meneus L."/>
            <person name="Mesirov J."/>
            <person name="Mihalev A."/>
            <person name="Mihova T."/>
            <person name="Mikkelsen T."/>
            <person name="Mlenga V."/>
            <person name="Moru K."/>
            <person name="Mozes J."/>
            <person name="Mulrain L."/>
            <person name="Munson G."/>
            <person name="Naylor J."/>
            <person name="Newes C."/>
            <person name="Nguyen C."/>
            <person name="Nguyen N."/>
            <person name="Nguyen T."/>
            <person name="Nicol R."/>
            <person name="Nielsen C."/>
            <person name="Nizzari M."/>
            <person name="Norbu C."/>
            <person name="Norbu N."/>
            <person name="O'donnell P."/>
            <person name="Okoawo O."/>
            <person name="O'leary S."/>
            <person name="Omotosho B."/>
            <person name="O'neill K."/>
            <person name="Osman S."/>
            <person name="Parker S."/>
            <person name="Perrin D."/>
            <person name="Phunkhang P."/>
            <person name="Piqani B."/>
            <person name="Purcell S."/>
            <person name="Rachupka T."/>
            <person name="Ramasamy U."/>
            <person name="Rameau R."/>
            <person name="Ray V."/>
            <person name="Raymond C."/>
            <person name="Retta R."/>
            <person name="Richardson S."/>
            <person name="Rise C."/>
            <person name="Rodriguez J."/>
            <person name="Rogers J."/>
            <person name="Rogov P."/>
            <person name="Rutman M."/>
            <person name="Schupbach R."/>
            <person name="Seaman C."/>
            <person name="Settipalli S."/>
            <person name="Sharpe T."/>
            <person name="Sheridan J."/>
            <person name="Sherpa N."/>
            <person name="Shi J."/>
            <person name="Smirnov S."/>
            <person name="Smith C."/>
            <person name="Sougnez C."/>
            <person name="Spencer B."/>
            <person name="Stalker J."/>
            <person name="Stange-thomann N."/>
            <person name="Stavropoulos S."/>
            <person name="Stetson K."/>
            <person name="Stone C."/>
            <person name="Stone S."/>
            <person name="Stubbs M."/>
            <person name="Talamas J."/>
            <person name="Tchuinga P."/>
            <person name="Tenzing P."/>
            <person name="Tesfaye S."/>
            <person name="Theodore J."/>
            <person name="Thoulutsang Y."/>
            <person name="Topham K."/>
            <person name="Towey S."/>
            <person name="Tsamla T."/>
            <person name="Tsomo N."/>
            <person name="Vallee D."/>
            <person name="Vassiliev H."/>
            <person name="Venkataraman V."/>
            <person name="Vinson J."/>
            <person name="Vo A."/>
            <person name="Wade C."/>
            <person name="Wang S."/>
            <person name="Wangchuk T."/>
            <person name="Wangdi T."/>
            <person name="Whittaker C."/>
            <person name="Wilkinson J."/>
            <person name="Wu Y."/>
            <person name="Wyman D."/>
            <person name="Yadav S."/>
            <person name="Yang S."/>
            <person name="Yang X."/>
            <person name="Yeager S."/>
            <person name="Yee E."/>
            <person name="Young G."/>
            <person name="Zainoun J."/>
            <person name="Zembeck L."/>
            <person name="Zimmer A."/>
            <person name="Zody M."/>
            <person name="Lander E."/>
        </authorList>
    </citation>
    <scope>NUCLEOTIDE SEQUENCE [LARGE SCALE GENOMIC DNA]</scope>
</reference>
<dbReference type="GO" id="GO:0005267">
    <property type="term" value="F:potassium channel activity"/>
    <property type="evidence" value="ECO:0007669"/>
    <property type="project" value="UniProtKB-KW"/>
</dbReference>
<keyword evidence="9" id="KW-0406">Ion transport</keyword>
<reference evidence="14" key="3">
    <citation type="submission" date="2025-09" db="UniProtKB">
        <authorList>
            <consortium name="Ensembl"/>
        </authorList>
    </citation>
    <scope>IDENTIFICATION</scope>
</reference>
<evidence type="ECO:0000256" key="10">
    <source>
        <dbReference type="ARBA" id="ARBA00023136"/>
    </source>
</evidence>
<keyword evidence="6" id="KW-0631">Potassium channel</keyword>
<evidence type="ECO:0000256" key="6">
    <source>
        <dbReference type="ARBA" id="ARBA00022826"/>
    </source>
</evidence>
<evidence type="ECO:0000313" key="14">
    <source>
        <dbReference type="Ensembl" id="ENSCSAVP00000011401.1"/>
    </source>
</evidence>
<protein>
    <submittedName>
        <fullName evidence="14">Uncharacterized protein</fullName>
    </submittedName>
</protein>
<evidence type="ECO:0000256" key="9">
    <source>
        <dbReference type="ARBA" id="ARBA00023065"/>
    </source>
</evidence>
<dbReference type="Ensembl" id="ENSCSAVT00000011534.1">
    <property type="protein sequence ID" value="ENSCSAVP00000011401.1"/>
    <property type="gene ID" value="ENSCSAVG00000006668.1"/>
</dbReference>
<comment type="subunit">
    <text evidence="12">Homotrimer; conformation seems to be controled by binding to diacylglycerol (DAG).</text>
</comment>
<feature type="transmembrane region" description="Helical" evidence="13">
    <location>
        <begin position="147"/>
        <end position="167"/>
    </location>
</feature>
<dbReference type="GeneTree" id="ENSGT00390000018845"/>
<dbReference type="GO" id="GO:0012505">
    <property type="term" value="C:endomembrane system"/>
    <property type="evidence" value="ECO:0007669"/>
    <property type="project" value="UniProtKB-SubCell"/>
</dbReference>
<dbReference type="OMA" id="SADKAWH"/>
<reference evidence="14" key="2">
    <citation type="submission" date="2025-08" db="UniProtKB">
        <authorList>
            <consortium name="Ensembl"/>
        </authorList>
    </citation>
    <scope>IDENTIFICATION</scope>
</reference>
<dbReference type="Pfam" id="PF05197">
    <property type="entry name" value="TRIC"/>
    <property type="match status" value="1"/>
</dbReference>
<evidence type="ECO:0000256" key="11">
    <source>
        <dbReference type="ARBA" id="ARBA00023303"/>
    </source>
</evidence>
<evidence type="ECO:0000256" key="8">
    <source>
        <dbReference type="ARBA" id="ARBA00022989"/>
    </source>
</evidence>
<dbReference type="Proteomes" id="UP000007875">
    <property type="component" value="Unassembled WGS sequence"/>
</dbReference>
<dbReference type="PANTHER" id="PTHR12454:SF11">
    <property type="entry name" value="GH25683P"/>
    <property type="match status" value="1"/>
</dbReference>